<reference evidence="1 2" key="1">
    <citation type="journal article" date="2015" name="Genome Announc.">
        <title>Expanding the biotechnology potential of lactobacilli through comparative genomics of 213 strains and associated genera.</title>
        <authorList>
            <person name="Sun Z."/>
            <person name="Harris H.M."/>
            <person name="McCann A."/>
            <person name="Guo C."/>
            <person name="Argimon S."/>
            <person name="Zhang W."/>
            <person name="Yang X."/>
            <person name="Jeffery I.B."/>
            <person name="Cooney J.C."/>
            <person name="Kagawa T.F."/>
            <person name="Liu W."/>
            <person name="Song Y."/>
            <person name="Salvetti E."/>
            <person name="Wrobel A."/>
            <person name="Rasinkangas P."/>
            <person name="Parkhill J."/>
            <person name="Rea M.C."/>
            <person name="O'Sullivan O."/>
            <person name="Ritari J."/>
            <person name="Douillard F.P."/>
            <person name="Paul Ross R."/>
            <person name="Yang R."/>
            <person name="Briner A.E."/>
            <person name="Felis G.E."/>
            <person name="de Vos W.M."/>
            <person name="Barrangou R."/>
            <person name="Klaenhammer T.R."/>
            <person name="Caufield P.W."/>
            <person name="Cui Y."/>
            <person name="Zhang H."/>
            <person name="O'Toole P.W."/>
        </authorList>
    </citation>
    <scope>NUCLEOTIDE SEQUENCE [LARGE SCALE GENOMIC DNA]</scope>
    <source>
        <strain evidence="1 2">DSM 20410</strain>
    </source>
</reference>
<dbReference type="InterPro" id="IPR050437">
    <property type="entry name" value="Ribos_protein_bS1-like"/>
</dbReference>
<dbReference type="CDD" id="cd05685">
    <property type="entry name" value="S1_Tex"/>
    <property type="match status" value="1"/>
</dbReference>
<dbReference type="InterPro" id="IPR055179">
    <property type="entry name" value="Tex-like_central_region"/>
</dbReference>
<dbReference type="Pfam" id="PF17674">
    <property type="entry name" value="HHH_9"/>
    <property type="match status" value="1"/>
</dbReference>
<sequence>MTESIDIKVSQALDLPLKKVKAVQALLEEGNTVPFIARYRKEATGNLDEVQIRDIQTIAKKFSDLVDRKTTVEKAIREQGAWNASIEKALAEADSMQKVEDIYLPYKQKRRTKATIAKEAGLMPMAQFIQTFPESGIEDKAQTFINHEQGIESVEDVLAGVHEIFAEVVGENAGLREWVRNYTQKNGKLTSKIKRGAQDKDPQKVYELYYDFSTPLPQVLNHQELAIHRGEKEGVLSQGIDVDVDAITRYLKFRLVGQKTGPAADILMQAATDAYKRFIGPAIERETKKALFDKASTEAIKVFGENLYHLLMAAPLKGNVVLGFDPGIRTGSKLAVVDENGKFLEKAVIYPHKAPKYDPKAARETIISLVKKYHVAIVAIGNGTASRESQQFIADIIKHDLPELKYVVVNEAGASVYSASDAARAEFPELQVEQRSAISIARRLQDPMAELIKIDPQAVGVGQYQHDLPEKEMNQQVDAVLETAVNQVGVNLNTASPQLLTHIAGLNTTIAQNIVNYRDENGQFASRAAVKKVPKLGAKAFEQAAGFLRIPNGKNPLDNTDIHPESYKLAQTVLKEAENRQVAPTDLPLRQLATEYEVGLPTLQDIVASLEHPGRDLRDAEPGAILRSDVLSMKDLEVGMQLQGTVRNVVDFGAFVDIGVHEDGLVHISRLAKKRVQNPHQVVAVGDIVDVWVVKVDQQRQRIELSMIGPQEL</sequence>
<dbReference type="PROSITE" id="PS50126">
    <property type="entry name" value="S1"/>
    <property type="match status" value="1"/>
</dbReference>
<dbReference type="PANTHER" id="PTHR10724:SF10">
    <property type="entry name" value="S1 RNA-BINDING DOMAIN-CONTAINING PROTEIN 1"/>
    <property type="match status" value="1"/>
</dbReference>
<dbReference type="Pfam" id="PF22706">
    <property type="entry name" value="Tex_central_region"/>
    <property type="match status" value="1"/>
</dbReference>
<dbReference type="InterPro" id="IPR003029">
    <property type="entry name" value="S1_domain"/>
</dbReference>
<dbReference type="AlphaFoldDB" id="A0A0R2H895"/>
<dbReference type="FunFam" id="1.10.10.650:FF:000001">
    <property type="entry name" value="S1 RNA-binding domain 1"/>
    <property type="match status" value="1"/>
</dbReference>
<keyword evidence="2" id="KW-1185">Reference proteome</keyword>
<dbReference type="SUPFAM" id="SSF47781">
    <property type="entry name" value="RuvA domain 2-like"/>
    <property type="match status" value="2"/>
</dbReference>
<dbReference type="FunFam" id="3.30.420.140:FF:000001">
    <property type="entry name" value="RNA-binding transcriptional accessory protein"/>
    <property type="match status" value="1"/>
</dbReference>
<dbReference type="Pfam" id="PF16921">
    <property type="entry name" value="Tex_YqgF"/>
    <property type="match status" value="1"/>
</dbReference>
<evidence type="ECO:0000313" key="2">
    <source>
        <dbReference type="Proteomes" id="UP000051992"/>
    </source>
</evidence>
<dbReference type="InterPro" id="IPR010994">
    <property type="entry name" value="RuvA_2-like"/>
</dbReference>
<dbReference type="RefSeq" id="WP_057747075.1">
    <property type="nucleotide sequence ID" value="NZ_BJLU01000017.1"/>
</dbReference>
<protein>
    <submittedName>
        <fullName evidence="1">S1 domain rna-binding protein</fullName>
    </submittedName>
</protein>
<dbReference type="Pfam" id="PF09371">
    <property type="entry name" value="Tex_N"/>
    <property type="match status" value="1"/>
</dbReference>
<dbReference type="InterPro" id="IPR044146">
    <property type="entry name" value="S1_Tex"/>
</dbReference>
<comment type="caution">
    <text evidence="1">The sequence shown here is derived from an EMBL/GenBank/DDBJ whole genome shotgun (WGS) entry which is preliminary data.</text>
</comment>
<dbReference type="PANTHER" id="PTHR10724">
    <property type="entry name" value="30S RIBOSOMAL PROTEIN S1"/>
    <property type="match status" value="1"/>
</dbReference>
<name>A0A0R2H895_WEIVI</name>
<dbReference type="Gene3D" id="2.40.50.140">
    <property type="entry name" value="Nucleic acid-binding proteins"/>
    <property type="match status" value="1"/>
</dbReference>
<dbReference type="PATRIC" id="fig|1629.5.peg.1464"/>
<dbReference type="GO" id="GO:0006139">
    <property type="term" value="P:nucleobase-containing compound metabolic process"/>
    <property type="evidence" value="ECO:0007669"/>
    <property type="project" value="InterPro"/>
</dbReference>
<dbReference type="SMART" id="SM00732">
    <property type="entry name" value="YqgFc"/>
    <property type="match status" value="1"/>
</dbReference>
<dbReference type="Gene3D" id="3.30.420.140">
    <property type="entry name" value="YqgF/RNase H-like domain"/>
    <property type="match status" value="1"/>
</dbReference>
<dbReference type="GO" id="GO:0005737">
    <property type="term" value="C:cytoplasm"/>
    <property type="evidence" value="ECO:0007669"/>
    <property type="project" value="UniProtKB-ARBA"/>
</dbReference>
<dbReference type="Proteomes" id="UP000051992">
    <property type="component" value="Unassembled WGS sequence"/>
</dbReference>
<dbReference type="InterPro" id="IPR018974">
    <property type="entry name" value="Tex-like_N"/>
</dbReference>
<dbReference type="Gene3D" id="1.10.150.310">
    <property type="entry name" value="Tex RuvX-like domain-like"/>
    <property type="match status" value="1"/>
</dbReference>
<dbReference type="FunFam" id="1.10.150.310:FF:000001">
    <property type="entry name" value="RNA-binding transcriptional accessory protein"/>
    <property type="match status" value="1"/>
</dbReference>
<organism evidence="1 2">
    <name type="scientific">Weissella viridescens</name>
    <name type="common">Lactobacillus viridescens</name>
    <dbReference type="NCBI Taxonomy" id="1629"/>
    <lineage>
        <taxon>Bacteria</taxon>
        <taxon>Bacillati</taxon>
        <taxon>Bacillota</taxon>
        <taxon>Bacilli</taxon>
        <taxon>Lactobacillales</taxon>
        <taxon>Lactobacillaceae</taxon>
        <taxon>Weissella</taxon>
    </lineage>
</organism>
<evidence type="ECO:0000313" key="1">
    <source>
        <dbReference type="EMBL" id="KRN45860.1"/>
    </source>
</evidence>
<dbReference type="InterPro" id="IPR037027">
    <property type="entry name" value="YqgF/RNaseH-like_dom_sf"/>
</dbReference>
<dbReference type="Gene3D" id="1.10.10.650">
    <property type="entry name" value="RuvA domain 2-like"/>
    <property type="match status" value="1"/>
</dbReference>
<dbReference type="InterPro" id="IPR012337">
    <property type="entry name" value="RNaseH-like_sf"/>
</dbReference>
<dbReference type="InterPro" id="IPR032639">
    <property type="entry name" value="Tex_YqgF"/>
</dbReference>
<dbReference type="InterPro" id="IPR041692">
    <property type="entry name" value="HHH_9"/>
</dbReference>
<dbReference type="InterPro" id="IPR006641">
    <property type="entry name" value="YqgF/RNaseH-like_dom"/>
</dbReference>
<dbReference type="EMBL" id="JQBM01000005">
    <property type="protein sequence ID" value="KRN45860.1"/>
    <property type="molecule type" value="Genomic_DNA"/>
</dbReference>
<dbReference type="OrthoDB" id="9804714at2"/>
<dbReference type="InterPro" id="IPR023323">
    <property type="entry name" value="Tex-like_dom_sf"/>
</dbReference>
<dbReference type="SUPFAM" id="SSF50249">
    <property type="entry name" value="Nucleic acid-binding proteins"/>
    <property type="match status" value="1"/>
</dbReference>
<dbReference type="SUPFAM" id="SSF158832">
    <property type="entry name" value="Tex N-terminal region-like"/>
    <property type="match status" value="1"/>
</dbReference>
<dbReference type="InterPro" id="IPR023319">
    <property type="entry name" value="Tex-like_HTH_dom_sf"/>
</dbReference>
<dbReference type="FunFam" id="2.40.50.140:FF:000051">
    <property type="entry name" value="RNA-binding transcriptional accessory protein"/>
    <property type="match status" value="1"/>
</dbReference>
<dbReference type="Pfam" id="PF00575">
    <property type="entry name" value="S1"/>
    <property type="match status" value="1"/>
</dbReference>
<dbReference type="Pfam" id="PF12836">
    <property type="entry name" value="HHH_3"/>
    <property type="match status" value="1"/>
</dbReference>
<dbReference type="SMART" id="SM00316">
    <property type="entry name" value="S1"/>
    <property type="match status" value="1"/>
</dbReference>
<gene>
    <name evidence="1" type="ORF">IV50_GL001449</name>
</gene>
<dbReference type="Gene3D" id="1.10.3500.10">
    <property type="entry name" value="Tex N-terminal region-like"/>
    <property type="match status" value="1"/>
</dbReference>
<accession>A0A0R2H895</accession>
<dbReference type="GO" id="GO:0003735">
    <property type="term" value="F:structural constituent of ribosome"/>
    <property type="evidence" value="ECO:0007669"/>
    <property type="project" value="TreeGrafter"/>
</dbReference>
<dbReference type="GO" id="GO:0003729">
    <property type="term" value="F:mRNA binding"/>
    <property type="evidence" value="ECO:0007669"/>
    <property type="project" value="UniProtKB-ARBA"/>
</dbReference>
<dbReference type="InterPro" id="IPR012340">
    <property type="entry name" value="NA-bd_OB-fold"/>
</dbReference>
<dbReference type="SUPFAM" id="SSF53098">
    <property type="entry name" value="Ribonuclease H-like"/>
    <property type="match status" value="1"/>
</dbReference>
<proteinExistence type="predicted"/>
<dbReference type="GO" id="GO:0006412">
    <property type="term" value="P:translation"/>
    <property type="evidence" value="ECO:0007669"/>
    <property type="project" value="TreeGrafter"/>
</dbReference>